<evidence type="ECO:0000259" key="4">
    <source>
        <dbReference type="Pfam" id="PF14870"/>
    </source>
</evidence>
<evidence type="ECO:0000313" key="5">
    <source>
        <dbReference type="EMBL" id="QDS93409.1"/>
    </source>
</evidence>
<dbReference type="InterPro" id="IPR028203">
    <property type="entry name" value="PSII_CF48-like_dom"/>
</dbReference>
<keyword evidence="1" id="KW-0602">Photosynthesis</keyword>
<dbReference type="Gene3D" id="2.60.40.1190">
    <property type="match status" value="1"/>
</dbReference>
<evidence type="ECO:0000256" key="1">
    <source>
        <dbReference type="ARBA" id="ARBA00022531"/>
    </source>
</evidence>
<accession>A0A517MEV3</accession>
<dbReference type="SUPFAM" id="SSF110296">
    <property type="entry name" value="Oligoxyloglucan reducing end-specific cellobiohydrolase"/>
    <property type="match status" value="1"/>
</dbReference>
<dbReference type="PANTHER" id="PTHR47199">
    <property type="entry name" value="PHOTOSYSTEM II STABILITY/ASSEMBLY FACTOR HCF136, CHLOROPLASTIC"/>
    <property type="match status" value="1"/>
</dbReference>
<dbReference type="GO" id="GO:0009523">
    <property type="term" value="C:photosystem II"/>
    <property type="evidence" value="ECO:0007669"/>
    <property type="project" value="UniProtKB-KW"/>
</dbReference>
<dbReference type="RefSeq" id="WP_218933118.1">
    <property type="nucleotide sequence ID" value="NZ_CP036262.1"/>
</dbReference>
<dbReference type="Pfam" id="PF14870">
    <property type="entry name" value="PSII_BNR"/>
    <property type="match status" value="1"/>
</dbReference>
<organism evidence="5 6">
    <name type="scientific">Roseimaritima multifibrata</name>
    <dbReference type="NCBI Taxonomy" id="1930274"/>
    <lineage>
        <taxon>Bacteria</taxon>
        <taxon>Pseudomonadati</taxon>
        <taxon>Planctomycetota</taxon>
        <taxon>Planctomycetia</taxon>
        <taxon>Pirellulales</taxon>
        <taxon>Pirellulaceae</taxon>
        <taxon>Roseimaritima</taxon>
    </lineage>
</organism>
<proteinExistence type="predicted"/>
<dbReference type="PANTHER" id="PTHR47199:SF2">
    <property type="entry name" value="PHOTOSYSTEM II STABILITY_ASSEMBLY FACTOR HCF136, CHLOROPLASTIC"/>
    <property type="match status" value="1"/>
</dbReference>
<dbReference type="Gene3D" id="2.130.10.10">
    <property type="entry name" value="YVTN repeat-like/Quinoprotein amine dehydrogenase"/>
    <property type="match status" value="1"/>
</dbReference>
<dbReference type="SUPFAM" id="SSF49344">
    <property type="entry name" value="CBD9-like"/>
    <property type="match status" value="1"/>
</dbReference>
<dbReference type="KEGG" id="rml:FF011L_21790"/>
<feature type="compositionally biased region" description="Polar residues" evidence="3">
    <location>
        <begin position="710"/>
        <end position="720"/>
    </location>
</feature>
<feature type="region of interest" description="Disordered" evidence="3">
    <location>
        <begin position="709"/>
        <end position="758"/>
    </location>
</feature>
<dbReference type="EMBL" id="CP036262">
    <property type="protein sequence ID" value="QDS93409.1"/>
    <property type="molecule type" value="Genomic_DNA"/>
</dbReference>
<keyword evidence="2" id="KW-0604">Photosystem II</keyword>
<feature type="compositionally biased region" description="Basic and acidic residues" evidence="3">
    <location>
        <begin position="748"/>
        <end position="758"/>
    </location>
</feature>
<evidence type="ECO:0000256" key="2">
    <source>
        <dbReference type="ARBA" id="ARBA00023276"/>
    </source>
</evidence>
<dbReference type="GO" id="GO:0015979">
    <property type="term" value="P:photosynthesis"/>
    <property type="evidence" value="ECO:0007669"/>
    <property type="project" value="UniProtKB-KW"/>
</dbReference>
<name>A0A517MEV3_9BACT</name>
<evidence type="ECO:0000313" key="6">
    <source>
        <dbReference type="Proteomes" id="UP000320672"/>
    </source>
</evidence>
<reference evidence="5 6" key="1">
    <citation type="submission" date="2019-02" db="EMBL/GenBank/DDBJ databases">
        <title>Deep-cultivation of Planctomycetes and their phenomic and genomic characterization uncovers novel biology.</title>
        <authorList>
            <person name="Wiegand S."/>
            <person name="Jogler M."/>
            <person name="Boedeker C."/>
            <person name="Pinto D."/>
            <person name="Vollmers J."/>
            <person name="Rivas-Marin E."/>
            <person name="Kohn T."/>
            <person name="Peeters S.H."/>
            <person name="Heuer A."/>
            <person name="Rast P."/>
            <person name="Oberbeckmann S."/>
            <person name="Bunk B."/>
            <person name="Jeske O."/>
            <person name="Meyerdierks A."/>
            <person name="Storesund J.E."/>
            <person name="Kallscheuer N."/>
            <person name="Luecker S."/>
            <person name="Lage O.M."/>
            <person name="Pohl T."/>
            <person name="Merkel B.J."/>
            <person name="Hornburger P."/>
            <person name="Mueller R.-W."/>
            <person name="Bruemmer F."/>
            <person name="Labrenz M."/>
            <person name="Spormann A.M."/>
            <person name="Op den Camp H."/>
            <person name="Overmann J."/>
            <person name="Amann R."/>
            <person name="Jetten M.S.M."/>
            <person name="Mascher T."/>
            <person name="Medema M.H."/>
            <person name="Devos D.P."/>
            <person name="Kaster A.-K."/>
            <person name="Ovreas L."/>
            <person name="Rohde M."/>
            <person name="Galperin M.Y."/>
            <person name="Jogler C."/>
        </authorList>
    </citation>
    <scope>NUCLEOTIDE SEQUENCE [LARGE SCALE GENOMIC DNA]</scope>
    <source>
        <strain evidence="5 6">FF011L</strain>
    </source>
</reference>
<dbReference type="AlphaFoldDB" id="A0A517MEV3"/>
<feature type="compositionally biased region" description="Low complexity" evidence="3">
    <location>
        <begin position="721"/>
        <end position="731"/>
    </location>
</feature>
<sequence length="998" mass="109806">MIRKHAPVILKAGNVLPHSPRRILRGAITLSLWLLASLAAAEDSSSVPGYATRSWLKSDASLRSVTFVDADRGWAVGDRGVILVTDTGGDRWELQDSPTHVQLVDVDFVDAKRGAAVGGYYEADTQISRGVLLITLNGGRTWKTYGDDLPFLRGVKMEENGSVLAIGDFSPVHTSAIFHSVDGGRTWAGVSTDGLRRAISMSGSLHGPLNVLGDDGVMHFYATLQTAPLKVLADAHLQRVTGSGPQRIAIGSQNAVYQSTDGGRQWKSVSAPAEFSPLAAAIAPLPSNAGRAETGQTNFYLAGMPGTKILHRHPAGTEESFSTPIHASLNDISFQDAQRGWAVGAFGTILATRDGGRSWRTQRGGNSRAAILVVGDKLTDVPWSFVANEALERGHRVVVSTAQETPHLDPFSPRAATLGTQVACQLGGGEIFEWHPAAPKPTEIASPTSAGREAVGFKLPNSPDQIPTNLESVSIQHALKAYRPRVLVISDKIDPDQRRDWIELAIQNGVQRVLEPTAKSYADWSLYRRALLPQSGLLLVDLQQDTDAILGVRNRSTDDLHFRRTHDALVPLGRSISDPLDGYVRLGTTETRTIETAANRRTLQILQARGSEVAMIQRMLDDGDRNGSFVHRLRLTLSQTPTENRTRLARQILQGCQRTDQPRLYLQALSVVASEIPDTPLGRWAQLRGEALHFSQEWSALHRTRRLQAHTPQPVATNVQFSPFSSDDPSPIRQASSVENLIITPDRTTSHETPQDRSANEFDLSWDFHPMVALIRHRQSSNPEEETLGGTPLTQLAKQSKHLSEMDSWSPLLNPQEANATRALHSAERPFLDGKLNEACWQSKPYRNSQGYDIRFAYDSQHVYWSAVGPRILPQLKGANETTAATRDADLNLGDRLVLKIDIDGDLLTAFALEVDAEGRTRDTCNAFTGWQPMWFVDVRNDQDTICVEAAIRRSDLQTLPIPSGSTWNIRFDHRQGQQNSWEGAQVNAEDWTVVRFQ</sequence>
<gene>
    <name evidence="5" type="primary">hcf136</name>
    <name evidence="5" type="ORF">FF011L_21790</name>
</gene>
<feature type="domain" description="Photosynthesis system II assembly factor Ycf48/Hcf136-like" evidence="4">
    <location>
        <begin position="321"/>
        <end position="362"/>
    </location>
</feature>
<dbReference type="InterPro" id="IPR015943">
    <property type="entry name" value="WD40/YVTN_repeat-like_dom_sf"/>
</dbReference>
<evidence type="ECO:0000256" key="3">
    <source>
        <dbReference type="SAM" id="MobiDB-lite"/>
    </source>
</evidence>
<keyword evidence="6" id="KW-1185">Reference proteome</keyword>
<protein>
    <submittedName>
        <fullName evidence="5">Ycf48-like protein</fullName>
    </submittedName>
</protein>
<dbReference type="Proteomes" id="UP000320672">
    <property type="component" value="Chromosome"/>
</dbReference>